<comment type="subcellular location">
    <subcellularLocation>
        <location evidence="1">Cytoplasm</location>
    </subcellularLocation>
</comment>
<protein>
    <recommendedName>
        <fullName evidence="2">Maspardin</fullName>
    </recommendedName>
</protein>
<keyword evidence="5" id="KW-0378">Hydrolase</keyword>
<evidence type="ECO:0000256" key="1">
    <source>
        <dbReference type="ARBA" id="ARBA00004496"/>
    </source>
</evidence>
<organism evidence="5 6">
    <name type="scientific">Aquibium pacificus</name>
    <dbReference type="NCBI Taxonomy" id="3153579"/>
    <lineage>
        <taxon>Bacteria</taxon>
        <taxon>Pseudomonadati</taxon>
        <taxon>Pseudomonadota</taxon>
        <taxon>Alphaproteobacteria</taxon>
        <taxon>Hyphomicrobiales</taxon>
        <taxon>Phyllobacteriaceae</taxon>
        <taxon>Aquibium</taxon>
    </lineage>
</organism>
<dbReference type="InterPro" id="IPR026151">
    <property type="entry name" value="Maspardin"/>
</dbReference>
<evidence type="ECO:0000256" key="3">
    <source>
        <dbReference type="ARBA" id="ARBA00022490"/>
    </source>
</evidence>
<evidence type="ECO:0000313" key="5">
    <source>
        <dbReference type="EMBL" id="MEX0408224.1"/>
    </source>
</evidence>
<dbReference type="SUPFAM" id="SSF53474">
    <property type="entry name" value="alpha/beta-Hydrolases"/>
    <property type="match status" value="1"/>
</dbReference>
<dbReference type="Gene3D" id="3.40.50.1820">
    <property type="entry name" value="alpha/beta hydrolase"/>
    <property type="match status" value="1"/>
</dbReference>
<keyword evidence="6" id="KW-1185">Reference proteome</keyword>
<evidence type="ECO:0000256" key="2">
    <source>
        <dbReference type="ARBA" id="ARBA00020148"/>
    </source>
</evidence>
<name>A0ABV3SN62_9HYPH</name>
<keyword evidence="3" id="KW-0963">Cytoplasm</keyword>
<dbReference type="InterPro" id="IPR029058">
    <property type="entry name" value="AB_hydrolase_fold"/>
</dbReference>
<dbReference type="PANTHER" id="PTHR15913:SF0">
    <property type="entry name" value="MASPARDIN"/>
    <property type="match status" value="1"/>
</dbReference>
<evidence type="ECO:0000259" key="4">
    <source>
        <dbReference type="Pfam" id="PF00561"/>
    </source>
</evidence>
<gene>
    <name evidence="5" type="ORF">ABGN05_21410</name>
</gene>
<comment type="caution">
    <text evidence="5">The sequence shown here is derived from an EMBL/GenBank/DDBJ whole genome shotgun (WGS) entry which is preliminary data.</text>
</comment>
<accession>A0ABV3SN62</accession>
<dbReference type="InterPro" id="IPR000073">
    <property type="entry name" value="AB_hydrolase_1"/>
</dbReference>
<dbReference type="EMBL" id="JBDPGJ010000005">
    <property type="protein sequence ID" value="MEX0408224.1"/>
    <property type="molecule type" value="Genomic_DNA"/>
</dbReference>
<proteinExistence type="predicted"/>
<dbReference type="Proteomes" id="UP001556692">
    <property type="component" value="Unassembled WGS sequence"/>
</dbReference>
<evidence type="ECO:0000313" key="6">
    <source>
        <dbReference type="Proteomes" id="UP001556692"/>
    </source>
</evidence>
<feature type="domain" description="AB hydrolase-1" evidence="4">
    <location>
        <begin position="38"/>
        <end position="163"/>
    </location>
</feature>
<dbReference type="GO" id="GO:0016787">
    <property type="term" value="F:hydrolase activity"/>
    <property type="evidence" value="ECO:0007669"/>
    <property type="project" value="UniProtKB-KW"/>
</dbReference>
<dbReference type="RefSeq" id="WP_367956096.1">
    <property type="nucleotide sequence ID" value="NZ_JBDPGJ010000005.1"/>
</dbReference>
<dbReference type="Pfam" id="PF00561">
    <property type="entry name" value="Abhydrolase_1"/>
    <property type="match status" value="1"/>
</dbReference>
<reference evidence="5 6" key="1">
    <citation type="submission" date="2024-05" db="EMBL/GenBank/DDBJ databases">
        <authorList>
            <person name="Jiang F."/>
        </authorList>
    </citation>
    <scope>NUCLEOTIDE SEQUENCE [LARGE SCALE GENOMIC DNA]</scope>
    <source>
        <strain evidence="5 6">LZ166</strain>
    </source>
</reference>
<dbReference type="PRINTS" id="PR00111">
    <property type="entry name" value="ABHYDROLASE"/>
</dbReference>
<dbReference type="PANTHER" id="PTHR15913">
    <property type="entry name" value="ACID CLUSTER PROTEIN 33"/>
    <property type="match status" value="1"/>
</dbReference>
<sequence>MRNRLIADRDRFAAEYPEQRIDLNGRDWGILDVGAGGPVLLLIPGTLGRCDIFWQQIEALKDRARVVSLSYPVSGGVEKWSDDLATLCERLGLGKVTVLGSSLGGYLVQHFAATHPECVERLIAANTLHSVAEIATKAPYSSDLDNGPIDELRAGFGNGLKAWAQIHPDQSDLVELLLMEVGGRIPEPELRNRLNALKRGPELPPVTLPKERIATIEGADDPLIPLPMREAVRARLRPGVAYRFESGGHFPYVVRPVLYTALLEEQLGLPLTGEDWGEGPVRAR</sequence>